<dbReference type="AlphaFoldDB" id="A0A380KCL9"/>
<evidence type="ECO:0000313" key="3">
    <source>
        <dbReference type="Proteomes" id="UP000254924"/>
    </source>
</evidence>
<dbReference type="RefSeq" id="WP_115269680.1">
    <property type="nucleotide sequence ID" value="NZ_JBCLSK010000031.1"/>
</dbReference>
<dbReference type="Proteomes" id="UP000254924">
    <property type="component" value="Unassembled WGS sequence"/>
</dbReference>
<name>A0A380KCL9_9STRE</name>
<keyword evidence="3" id="KW-1185">Reference proteome</keyword>
<accession>A0A380KCL9</accession>
<keyword evidence="1" id="KW-0472">Membrane</keyword>
<protein>
    <submittedName>
        <fullName evidence="2">Membrane protein</fullName>
    </submittedName>
</protein>
<keyword evidence="1" id="KW-0812">Transmembrane</keyword>
<feature type="transmembrane region" description="Helical" evidence="1">
    <location>
        <begin position="62"/>
        <end position="83"/>
    </location>
</feature>
<keyword evidence="1" id="KW-1133">Transmembrane helix</keyword>
<evidence type="ECO:0000256" key="1">
    <source>
        <dbReference type="SAM" id="Phobius"/>
    </source>
</evidence>
<dbReference type="GeneID" id="78356914"/>
<gene>
    <name evidence="2" type="ORF">NCTC12224_01627</name>
</gene>
<sequence length="205" mass="24329">MRKSFFQRSYNITIRLTFFGAISYLLSFVSYLLNQRFDNIDIVKLKDYLIFVQDKLVTVAHFAKFLAIISMIVVVLLIVIELIQRFFKDSIWNYFKSVYQTVRLRQFLKQDEKSKSVITIDSQTTVTKFNPILKKFNKAVSKCTVDVRKDSVTVFIRYPKTQQAQKLLREMEAHIKEEVSSRNPDYYFSSPSREGNRLWFVGTRR</sequence>
<dbReference type="OrthoDB" id="2218789at2"/>
<evidence type="ECO:0000313" key="2">
    <source>
        <dbReference type="EMBL" id="SUN61886.1"/>
    </source>
</evidence>
<organism evidence="2 3">
    <name type="scientific">Streptococcus hyointestinalis</name>
    <dbReference type="NCBI Taxonomy" id="1337"/>
    <lineage>
        <taxon>Bacteria</taxon>
        <taxon>Bacillati</taxon>
        <taxon>Bacillota</taxon>
        <taxon>Bacilli</taxon>
        <taxon>Lactobacillales</taxon>
        <taxon>Streptococcaceae</taxon>
        <taxon>Streptococcus</taxon>
    </lineage>
</organism>
<reference evidence="2 3" key="1">
    <citation type="submission" date="2018-06" db="EMBL/GenBank/DDBJ databases">
        <authorList>
            <consortium name="Pathogen Informatics"/>
            <person name="Doyle S."/>
        </authorList>
    </citation>
    <scope>NUCLEOTIDE SEQUENCE [LARGE SCALE GENOMIC DNA]</scope>
    <source>
        <strain evidence="2 3">NCTC12224</strain>
    </source>
</reference>
<dbReference type="EMBL" id="UHFN01000007">
    <property type="protein sequence ID" value="SUN61886.1"/>
    <property type="molecule type" value="Genomic_DNA"/>
</dbReference>
<feature type="transmembrane region" description="Helical" evidence="1">
    <location>
        <begin position="12"/>
        <end position="33"/>
    </location>
</feature>
<proteinExistence type="predicted"/>